<dbReference type="GO" id="GO:0016020">
    <property type="term" value="C:membrane"/>
    <property type="evidence" value="ECO:0007669"/>
    <property type="project" value="UniProtKB-SubCell"/>
</dbReference>
<accession>A0AAN7SBH7</accession>
<comment type="caution">
    <text evidence="7">The sequence shown here is derived from an EMBL/GenBank/DDBJ whole genome shotgun (WGS) entry which is preliminary data.</text>
</comment>
<dbReference type="EMBL" id="JARPUR010000002">
    <property type="protein sequence ID" value="KAK4883231.1"/>
    <property type="molecule type" value="Genomic_DNA"/>
</dbReference>
<dbReference type="AlphaFoldDB" id="A0AAN7SBH7"/>
<evidence type="ECO:0000256" key="4">
    <source>
        <dbReference type="ARBA" id="ARBA00023136"/>
    </source>
</evidence>
<reference evidence="8" key="1">
    <citation type="submission" date="2023-01" db="EMBL/GenBank/DDBJ databases">
        <title>Key to firefly adult light organ development and bioluminescence: homeobox transcription factors regulate luciferase expression and transportation to peroxisome.</title>
        <authorList>
            <person name="Fu X."/>
        </authorList>
    </citation>
    <scope>NUCLEOTIDE SEQUENCE [LARGE SCALE GENOMIC DNA]</scope>
</reference>
<gene>
    <name evidence="7" type="ORF">RN001_006550</name>
</gene>
<dbReference type="GO" id="GO:0022857">
    <property type="term" value="F:transmembrane transporter activity"/>
    <property type="evidence" value="ECO:0007669"/>
    <property type="project" value="InterPro"/>
</dbReference>
<feature type="transmembrane region" description="Helical" evidence="5">
    <location>
        <begin position="147"/>
        <end position="165"/>
    </location>
</feature>
<evidence type="ECO:0000256" key="2">
    <source>
        <dbReference type="ARBA" id="ARBA00022692"/>
    </source>
</evidence>
<evidence type="ECO:0000313" key="7">
    <source>
        <dbReference type="EMBL" id="KAK4883231.1"/>
    </source>
</evidence>
<keyword evidence="2 5" id="KW-0812">Transmembrane</keyword>
<name>A0AAN7SBH7_9COLE</name>
<feature type="transmembrane region" description="Helical" evidence="5">
    <location>
        <begin position="373"/>
        <end position="390"/>
    </location>
</feature>
<dbReference type="PANTHER" id="PTHR24064">
    <property type="entry name" value="SOLUTE CARRIER FAMILY 22 MEMBER"/>
    <property type="match status" value="1"/>
</dbReference>
<dbReference type="Pfam" id="PF00083">
    <property type="entry name" value="Sugar_tr"/>
    <property type="match status" value="1"/>
</dbReference>
<evidence type="ECO:0000256" key="1">
    <source>
        <dbReference type="ARBA" id="ARBA00004141"/>
    </source>
</evidence>
<dbReference type="InterPro" id="IPR020846">
    <property type="entry name" value="MFS_dom"/>
</dbReference>
<dbReference type="Proteomes" id="UP001353858">
    <property type="component" value="Unassembled WGS sequence"/>
</dbReference>
<feature type="transmembrane region" description="Helical" evidence="5">
    <location>
        <begin position="314"/>
        <end position="335"/>
    </location>
</feature>
<feature type="transmembrane region" description="Helical" evidence="5">
    <location>
        <begin position="341"/>
        <end position="361"/>
    </location>
</feature>
<feature type="transmembrane region" description="Helical" evidence="5">
    <location>
        <begin position="460"/>
        <end position="481"/>
    </location>
</feature>
<comment type="subcellular location">
    <subcellularLocation>
        <location evidence="1">Membrane</location>
        <topology evidence="1">Multi-pass membrane protein</topology>
    </subcellularLocation>
</comment>
<dbReference type="SUPFAM" id="SSF103473">
    <property type="entry name" value="MFS general substrate transporter"/>
    <property type="match status" value="1"/>
</dbReference>
<proteinExistence type="predicted"/>
<keyword evidence="4 5" id="KW-0472">Membrane</keyword>
<dbReference type="InterPro" id="IPR036259">
    <property type="entry name" value="MFS_trans_sf"/>
</dbReference>
<feature type="transmembrane region" description="Helical" evidence="5">
    <location>
        <begin position="121"/>
        <end position="140"/>
    </location>
</feature>
<feature type="transmembrane region" description="Helical" evidence="5">
    <location>
        <begin position="236"/>
        <end position="252"/>
    </location>
</feature>
<dbReference type="PROSITE" id="PS50850">
    <property type="entry name" value="MFS"/>
    <property type="match status" value="1"/>
</dbReference>
<evidence type="ECO:0000259" key="6">
    <source>
        <dbReference type="PROSITE" id="PS50850"/>
    </source>
</evidence>
<feature type="transmembrane region" description="Helical" evidence="5">
    <location>
        <begin position="206"/>
        <end position="224"/>
    </location>
</feature>
<dbReference type="InterPro" id="IPR005828">
    <property type="entry name" value="MFS_sugar_transport-like"/>
</dbReference>
<sequence length="502" mass="56895">MARITIDNIDLLDISIGNFGYWQIKMGILTLLINILIASVNIGNLFMIPPFELWCKSNENLQNVFFKESLPCLISDVDATISNTTVYLKSKINVCDQLGMHDTLLIEWNLSEQKKEFTRNIYILVTTGTAVGSILFGRFADMFGRKFLLIILILLHALCSIVSAVGNSYELFLAFKFISGMLSAGIIVVSLVLCIEVISVQCRTYLSAYCQFTFGIVNIIFAGIGCCMYKWREFQLFLAGINVLYLSYFWFLDESPRWMVVNNFKDGAMQTLERASRSRNIHRQIIDEMCLVYAEENAPLWAVFTHDALTLRTLYLCLIWLTLGTSSASLFLYVGNVFNNPYLYVLIDSIVLLLSGIILLLSGYCACGRQLQSTAGIWFAILCFCGIWVFPSGSYNTLKNFVFSELGVFGLYISMPATFIFTSELYPTVLRCTGVGFSISFFYFGVAIMFLVNWFSQLSWIMPIVIFLCLMIAHCYLQLFLPETKDAVLPNVLTDLKNEFIP</sequence>
<evidence type="ECO:0000256" key="5">
    <source>
        <dbReference type="SAM" id="Phobius"/>
    </source>
</evidence>
<dbReference type="Gene3D" id="1.20.1250.20">
    <property type="entry name" value="MFS general substrate transporter like domains"/>
    <property type="match status" value="1"/>
</dbReference>
<feature type="transmembrane region" description="Helical" evidence="5">
    <location>
        <begin position="171"/>
        <end position="194"/>
    </location>
</feature>
<evidence type="ECO:0000256" key="3">
    <source>
        <dbReference type="ARBA" id="ARBA00022989"/>
    </source>
</evidence>
<feature type="domain" description="Major facilitator superfamily (MFS) profile" evidence="6">
    <location>
        <begin position="64"/>
        <end position="485"/>
    </location>
</feature>
<feature type="transmembrane region" description="Helical" evidence="5">
    <location>
        <begin position="28"/>
        <end position="48"/>
    </location>
</feature>
<feature type="transmembrane region" description="Helical" evidence="5">
    <location>
        <begin position="434"/>
        <end position="454"/>
    </location>
</feature>
<feature type="transmembrane region" description="Helical" evidence="5">
    <location>
        <begin position="402"/>
        <end position="422"/>
    </location>
</feature>
<organism evidence="7 8">
    <name type="scientific">Aquatica leii</name>
    <dbReference type="NCBI Taxonomy" id="1421715"/>
    <lineage>
        <taxon>Eukaryota</taxon>
        <taxon>Metazoa</taxon>
        <taxon>Ecdysozoa</taxon>
        <taxon>Arthropoda</taxon>
        <taxon>Hexapoda</taxon>
        <taxon>Insecta</taxon>
        <taxon>Pterygota</taxon>
        <taxon>Neoptera</taxon>
        <taxon>Endopterygota</taxon>
        <taxon>Coleoptera</taxon>
        <taxon>Polyphaga</taxon>
        <taxon>Elateriformia</taxon>
        <taxon>Elateroidea</taxon>
        <taxon>Lampyridae</taxon>
        <taxon>Luciolinae</taxon>
        <taxon>Aquatica</taxon>
    </lineage>
</organism>
<protein>
    <recommendedName>
        <fullName evidence="6">Major facilitator superfamily (MFS) profile domain-containing protein</fullName>
    </recommendedName>
</protein>
<keyword evidence="8" id="KW-1185">Reference proteome</keyword>
<evidence type="ECO:0000313" key="8">
    <source>
        <dbReference type="Proteomes" id="UP001353858"/>
    </source>
</evidence>
<keyword evidence="3 5" id="KW-1133">Transmembrane helix</keyword>